<feature type="compositionally biased region" description="Low complexity" evidence="1">
    <location>
        <begin position="127"/>
        <end position="146"/>
    </location>
</feature>
<accession>A0ABX8WCA0</accession>
<sequence>MRPNQNKNRQRGRNGGRKHVNPLSRNYESNGPDVKVRGNAAHIAEKYLQLARDAQSSGDSVMAENYLQHAEHYFRIVSSAQQAMNGPREGQSQDEVDFDDDANDVNSRFSSPQPQQHVQQGNESEPEAPQGEAPAQPVEETAAATEGEGEQAPRKPRERRPRRRRPAGGEAGADPANAPQPDVPELPAFLTGNAAE</sequence>
<feature type="domain" description="DUF4167" evidence="2">
    <location>
        <begin position="9"/>
        <end position="82"/>
    </location>
</feature>
<gene>
    <name evidence="3" type="ORF">K1X15_17610</name>
</gene>
<evidence type="ECO:0000259" key="2">
    <source>
        <dbReference type="Pfam" id="PF13763"/>
    </source>
</evidence>
<evidence type="ECO:0000313" key="3">
    <source>
        <dbReference type="EMBL" id="QYO76393.1"/>
    </source>
</evidence>
<dbReference type="InterPro" id="IPR025430">
    <property type="entry name" value="DUF4167"/>
</dbReference>
<dbReference type="EMBL" id="CP080590">
    <property type="protein sequence ID" value="QYO76393.1"/>
    <property type="molecule type" value="Genomic_DNA"/>
</dbReference>
<feature type="region of interest" description="Disordered" evidence="1">
    <location>
        <begin position="1"/>
        <end position="37"/>
    </location>
</feature>
<evidence type="ECO:0000313" key="4">
    <source>
        <dbReference type="Proteomes" id="UP000825799"/>
    </source>
</evidence>
<protein>
    <submittedName>
        <fullName evidence="3">DUF4167 domain-containing protein</fullName>
    </submittedName>
</protein>
<feature type="region of interest" description="Disordered" evidence="1">
    <location>
        <begin position="78"/>
        <end position="196"/>
    </location>
</feature>
<feature type="compositionally biased region" description="Basic residues" evidence="1">
    <location>
        <begin position="154"/>
        <end position="166"/>
    </location>
</feature>
<dbReference type="Pfam" id="PF13763">
    <property type="entry name" value="DUF4167"/>
    <property type="match status" value="1"/>
</dbReference>
<keyword evidence="4" id="KW-1185">Reference proteome</keyword>
<feature type="compositionally biased region" description="Polar residues" evidence="1">
    <location>
        <begin position="107"/>
        <end position="122"/>
    </location>
</feature>
<evidence type="ECO:0000256" key="1">
    <source>
        <dbReference type="SAM" id="MobiDB-lite"/>
    </source>
</evidence>
<proteinExistence type="predicted"/>
<dbReference type="Proteomes" id="UP000825799">
    <property type="component" value="Chromosome"/>
</dbReference>
<feature type="compositionally biased region" description="Basic residues" evidence="1">
    <location>
        <begin position="8"/>
        <end position="20"/>
    </location>
</feature>
<feature type="compositionally biased region" description="Acidic residues" evidence="1">
    <location>
        <begin position="92"/>
        <end position="103"/>
    </location>
</feature>
<dbReference type="RefSeq" id="WP_220304882.1">
    <property type="nucleotide sequence ID" value="NZ_CP080590.1"/>
</dbReference>
<reference evidence="3 4" key="1">
    <citation type="submission" date="2021-08" db="EMBL/GenBank/DDBJ databases">
        <title>Devosia salina sp. nov., isolated from the South China Sea sediment.</title>
        <authorList>
            <person name="Zhou Z."/>
        </authorList>
    </citation>
    <scope>NUCLEOTIDE SEQUENCE [LARGE SCALE GENOMIC DNA]</scope>
    <source>
        <strain evidence="3 4">SCS-3</strain>
    </source>
</reference>
<name>A0ABX8WCA0_9HYPH</name>
<organism evidence="3 4">
    <name type="scientific">Devosia salina</name>
    <dbReference type="NCBI Taxonomy" id="2860336"/>
    <lineage>
        <taxon>Bacteria</taxon>
        <taxon>Pseudomonadati</taxon>
        <taxon>Pseudomonadota</taxon>
        <taxon>Alphaproteobacteria</taxon>
        <taxon>Hyphomicrobiales</taxon>
        <taxon>Devosiaceae</taxon>
        <taxon>Devosia</taxon>
    </lineage>
</organism>